<dbReference type="Proteomes" id="UP000031386">
    <property type="component" value="Chromosome"/>
</dbReference>
<protein>
    <submittedName>
        <fullName evidence="4">FHA domain-containing protein</fullName>
    </submittedName>
    <submittedName>
        <fullName evidence="3">Signal peptide protein</fullName>
    </submittedName>
</protein>
<dbReference type="EMBL" id="JANDZV010000005">
    <property type="protein sequence ID" value="MCZ7408044.1"/>
    <property type="molecule type" value="Genomic_DNA"/>
</dbReference>
<evidence type="ECO:0000259" key="2">
    <source>
        <dbReference type="PROSITE" id="PS50006"/>
    </source>
</evidence>
<organism evidence="3 7">
    <name type="scientific">Parvimonas micra</name>
    <dbReference type="NCBI Taxonomy" id="33033"/>
    <lineage>
        <taxon>Bacteria</taxon>
        <taxon>Bacillati</taxon>
        <taxon>Bacillota</taxon>
        <taxon>Tissierellia</taxon>
        <taxon>Tissierellales</taxon>
        <taxon>Peptoniphilaceae</taxon>
        <taxon>Parvimonas</taxon>
    </lineage>
</organism>
<evidence type="ECO:0000313" key="3">
    <source>
        <dbReference type="EMBL" id="AIZ36057.1"/>
    </source>
</evidence>
<dbReference type="SMART" id="SM00240">
    <property type="entry name" value="FHA"/>
    <property type="match status" value="1"/>
</dbReference>
<reference evidence="5" key="3">
    <citation type="submission" date="2022-07" db="EMBL/GenBank/DDBJ databases">
        <title>Parvimonas micra travels from the subgingival sulcus of the human oral cavity to the colorectal adenocarcinoma.</title>
        <authorList>
            <person name="Conde-Perez K."/>
            <person name="Buetas E."/>
            <person name="Aja-Macaya P."/>
            <person name="Martin-De Arribas E."/>
            <person name="Iglesias-Corras I."/>
            <person name="Trigo-Tasende N."/>
            <person name="Nasser-Ali M."/>
            <person name="Estevez L.S."/>
            <person name="Rumbo-Feal S."/>
            <person name="Otero-Alen B."/>
            <person name="Noguera J.F."/>
            <person name="Concha A."/>
            <person name="Pardinas-Lopez S."/>
            <person name="Carda-Dieguez M."/>
            <person name="Gomez-Randulfe I."/>
            <person name="Martinez-Lago N."/>
            <person name="Ladra S."/>
            <person name="Aparicio L.A."/>
            <person name="Bou G."/>
            <person name="Mira A."/>
            <person name="Vallejo J.A."/>
            <person name="Poza M."/>
        </authorList>
    </citation>
    <scope>NUCLEOTIDE SEQUENCE</scope>
    <source>
        <strain evidence="6">PM102KC-G-1</strain>
        <strain evidence="5">PM79KC-AC-4</strain>
    </source>
</reference>
<dbReference type="Proteomes" id="UP001210690">
    <property type="component" value="Chromosome"/>
</dbReference>
<proteinExistence type="predicted"/>
<sequence>MDKIFDILEGIFSVETFGNLKLYDLMAIIFKYIFVIIIYYFIYNIIKMIYFDISTTSEMSEVSNTYLKLINRKESLPFKVHEHYYINNETTLGRGDSNDIVINDKFISKKHMRIIKEDGIYYIEDLGSANGTLLNGEPITEAIELKDKDLIDVGRIEFLFVNEEVDDD</sequence>
<evidence type="ECO:0000313" key="6">
    <source>
        <dbReference type="EMBL" id="WBB30724.1"/>
    </source>
</evidence>
<feature type="domain" description="FHA" evidence="2">
    <location>
        <begin position="90"/>
        <end position="139"/>
    </location>
</feature>
<keyword evidence="1" id="KW-0472">Membrane</keyword>
<dbReference type="KEGG" id="pmic:NW74_01090"/>
<keyword evidence="1" id="KW-1133">Transmembrane helix</keyword>
<dbReference type="Gene3D" id="2.60.200.20">
    <property type="match status" value="1"/>
</dbReference>
<reference evidence="4" key="2">
    <citation type="submission" date="2020-04" db="EMBL/GenBank/DDBJ databases">
        <title>Deep metagenomics examines the oral microbiome during advanced dental caries in children, revealing novel taxa and co-occurrences with host molecules.</title>
        <authorList>
            <person name="Baker J.L."/>
            <person name="Morton J.T."/>
            <person name="Dinis M."/>
            <person name="Alvarez R."/>
            <person name="Tran N.C."/>
            <person name="Knight R."/>
            <person name="Edlund A."/>
        </authorList>
    </citation>
    <scope>NUCLEOTIDE SEQUENCE</scope>
    <source>
        <strain evidence="4">JCVI_23_bin.11</strain>
    </source>
</reference>
<dbReference type="InterPro" id="IPR000253">
    <property type="entry name" value="FHA_dom"/>
</dbReference>
<keyword evidence="1" id="KW-0812">Transmembrane</keyword>
<evidence type="ECO:0000313" key="7">
    <source>
        <dbReference type="Proteomes" id="UP000031386"/>
    </source>
</evidence>
<name>A0A0B4RZQ5_9FIRM</name>
<dbReference type="CDD" id="cd00060">
    <property type="entry name" value="FHA"/>
    <property type="match status" value="1"/>
</dbReference>
<evidence type="ECO:0000313" key="4">
    <source>
        <dbReference type="EMBL" id="MBF1306815.1"/>
    </source>
</evidence>
<dbReference type="SUPFAM" id="SSF49879">
    <property type="entry name" value="SMAD/FHA domain"/>
    <property type="match status" value="1"/>
</dbReference>
<dbReference type="InterPro" id="IPR050923">
    <property type="entry name" value="Cell_Proc_Reg/RNA_Proc"/>
</dbReference>
<dbReference type="Proteomes" id="UP001141458">
    <property type="component" value="Unassembled WGS sequence"/>
</dbReference>
<evidence type="ECO:0000313" key="5">
    <source>
        <dbReference type="EMBL" id="MCZ7408044.1"/>
    </source>
</evidence>
<dbReference type="InterPro" id="IPR008984">
    <property type="entry name" value="SMAD_FHA_dom_sf"/>
</dbReference>
<dbReference type="STRING" id="33033.NW74_01090"/>
<dbReference type="RefSeq" id="WP_004831845.1">
    <property type="nucleotide sequence ID" value="NZ_BHYQ01000001.1"/>
</dbReference>
<feature type="transmembrane region" description="Helical" evidence="1">
    <location>
        <begin position="22"/>
        <end position="42"/>
    </location>
</feature>
<gene>
    <name evidence="4" type="ORF">HXM94_03350</name>
    <name evidence="6" type="ORF">NM222_07170</name>
    <name evidence="5" type="ORF">NND69_06750</name>
    <name evidence="3" type="ORF">NW74_01090</name>
</gene>
<dbReference type="PANTHER" id="PTHR23308">
    <property type="entry name" value="NUCLEAR INHIBITOR OF PROTEIN PHOSPHATASE-1"/>
    <property type="match status" value="1"/>
</dbReference>
<dbReference type="Proteomes" id="UP000758611">
    <property type="component" value="Unassembled WGS sequence"/>
</dbReference>
<keyword evidence="7" id="KW-1185">Reference proteome</keyword>
<reference evidence="3 7" key="1">
    <citation type="submission" date="2014-10" db="EMBL/GenBank/DDBJ databases">
        <title>Complete genome sequence of Parvimonas micra KCOM 1535 (= ChDC B708).</title>
        <authorList>
            <person name="Kook J.-K."/>
            <person name="Park S.-N."/>
            <person name="Lim Y.K."/>
            <person name="Roh H."/>
        </authorList>
    </citation>
    <scope>NUCLEOTIDE SEQUENCE [LARGE SCALE GENOMIC DNA]</scope>
    <source>
        <strain evidence="3">KCOM 1535</strain>
        <strain evidence="7">KCOM 1535 / ChDC B708</strain>
    </source>
</reference>
<dbReference type="AlphaFoldDB" id="A0A0B4RZQ5"/>
<accession>A0A0B4RZQ5</accession>
<dbReference type="GeneID" id="93384652"/>
<dbReference type="EMBL" id="CP009761">
    <property type="protein sequence ID" value="AIZ36057.1"/>
    <property type="molecule type" value="Genomic_DNA"/>
</dbReference>
<evidence type="ECO:0000256" key="1">
    <source>
        <dbReference type="SAM" id="Phobius"/>
    </source>
</evidence>
<dbReference type="OrthoDB" id="9816434at2"/>
<dbReference type="EMBL" id="JABZRE010000008">
    <property type="protein sequence ID" value="MBF1306815.1"/>
    <property type="molecule type" value="Genomic_DNA"/>
</dbReference>
<dbReference type="PROSITE" id="PS50006">
    <property type="entry name" value="FHA_DOMAIN"/>
    <property type="match status" value="1"/>
</dbReference>
<dbReference type="EMBL" id="CP101412">
    <property type="protein sequence ID" value="WBB30724.1"/>
    <property type="molecule type" value="Genomic_DNA"/>
</dbReference>
<dbReference type="Pfam" id="PF00498">
    <property type="entry name" value="FHA"/>
    <property type="match status" value="1"/>
</dbReference>